<dbReference type="PANTHER" id="PTHR33386">
    <property type="entry name" value="OS02G0740600 PROTEIN"/>
    <property type="match status" value="1"/>
</dbReference>
<evidence type="ECO:0000313" key="2">
    <source>
        <dbReference type="EMBL" id="GKV33131.1"/>
    </source>
</evidence>
<feature type="region of interest" description="Disordered" evidence="1">
    <location>
        <begin position="1"/>
        <end position="38"/>
    </location>
</feature>
<comment type="caution">
    <text evidence="2">The sequence shown here is derived from an EMBL/GenBank/DDBJ whole genome shotgun (WGS) entry which is preliminary data.</text>
</comment>
<dbReference type="Proteomes" id="UP001054252">
    <property type="component" value="Unassembled WGS sequence"/>
</dbReference>
<reference evidence="2 3" key="1">
    <citation type="journal article" date="2021" name="Commun. Biol.">
        <title>The genome of Shorea leprosula (Dipterocarpaceae) highlights the ecological relevance of drought in aseasonal tropical rainforests.</title>
        <authorList>
            <person name="Ng K.K.S."/>
            <person name="Kobayashi M.J."/>
            <person name="Fawcett J.A."/>
            <person name="Hatakeyama M."/>
            <person name="Paape T."/>
            <person name="Ng C.H."/>
            <person name="Ang C.C."/>
            <person name="Tnah L.H."/>
            <person name="Lee C.T."/>
            <person name="Nishiyama T."/>
            <person name="Sese J."/>
            <person name="O'Brien M.J."/>
            <person name="Copetti D."/>
            <person name="Mohd Noor M.I."/>
            <person name="Ong R.C."/>
            <person name="Putra M."/>
            <person name="Sireger I.Z."/>
            <person name="Indrioko S."/>
            <person name="Kosugi Y."/>
            <person name="Izuno A."/>
            <person name="Isagi Y."/>
            <person name="Lee S.L."/>
            <person name="Shimizu K.K."/>
        </authorList>
    </citation>
    <scope>NUCLEOTIDE SEQUENCE [LARGE SCALE GENOMIC DNA]</scope>
    <source>
        <strain evidence="2">214</strain>
    </source>
</reference>
<dbReference type="PANTHER" id="PTHR33386:SF13">
    <property type="entry name" value="EXPRESSED PROTEIN"/>
    <property type="match status" value="1"/>
</dbReference>
<gene>
    <name evidence="2" type="ORF">SLEP1_g41672</name>
</gene>
<protein>
    <submittedName>
        <fullName evidence="2">Uncharacterized protein</fullName>
    </submittedName>
</protein>
<proteinExistence type="predicted"/>
<evidence type="ECO:0000256" key="1">
    <source>
        <dbReference type="SAM" id="MobiDB-lite"/>
    </source>
</evidence>
<dbReference type="EMBL" id="BPVZ01000099">
    <property type="protein sequence ID" value="GKV33131.1"/>
    <property type="molecule type" value="Genomic_DNA"/>
</dbReference>
<sequence length="86" mass="8984">MGSNGRSWADQWGTSSFGSEDDDGKLMNKKASGSSGKKIAEVKAAASVGLDKAKEAAATGAQKVKSGTSLGIKWVKNQYQKKMSSK</sequence>
<organism evidence="2 3">
    <name type="scientific">Rubroshorea leprosula</name>
    <dbReference type="NCBI Taxonomy" id="152421"/>
    <lineage>
        <taxon>Eukaryota</taxon>
        <taxon>Viridiplantae</taxon>
        <taxon>Streptophyta</taxon>
        <taxon>Embryophyta</taxon>
        <taxon>Tracheophyta</taxon>
        <taxon>Spermatophyta</taxon>
        <taxon>Magnoliopsida</taxon>
        <taxon>eudicotyledons</taxon>
        <taxon>Gunneridae</taxon>
        <taxon>Pentapetalae</taxon>
        <taxon>rosids</taxon>
        <taxon>malvids</taxon>
        <taxon>Malvales</taxon>
        <taxon>Dipterocarpaceae</taxon>
        <taxon>Rubroshorea</taxon>
    </lineage>
</organism>
<keyword evidence="3" id="KW-1185">Reference proteome</keyword>
<dbReference type="AlphaFoldDB" id="A0AAV5L897"/>
<feature type="compositionally biased region" description="Polar residues" evidence="1">
    <location>
        <begin position="1"/>
        <end position="18"/>
    </location>
</feature>
<name>A0AAV5L897_9ROSI</name>
<evidence type="ECO:0000313" key="3">
    <source>
        <dbReference type="Proteomes" id="UP001054252"/>
    </source>
</evidence>
<accession>A0AAV5L897</accession>